<sequence length="255" mass="27196">MNFHDITFGDTVGAGSFVIFTRLVGDSHLRGVRGGNTRRRVIFFDADVRTCSVRDFYVGATLGATADSSVAHLNAAAQEAVFVTALNVTISGLEVRESVGSFVLNAAPAAEGLTLTGSRLTAAAFRVNGPRTVIPPQPLRRLGRPLVALRQPLRRTGEPVRRQHRRLHGRAVAHRHQRRLGADCPEHLRPRLEDKLEGGDLYAGACFGNSGLDGIVPNHLPMGGGALHADGGGLLYVEATQFTSDTDCTVGGSQD</sequence>
<reference evidence="1 2" key="1">
    <citation type="submission" date="2020-08" db="EMBL/GenBank/DDBJ databases">
        <title>Sequencing the genomes of 1000 actinobacteria strains.</title>
        <authorList>
            <person name="Klenk H.-P."/>
        </authorList>
    </citation>
    <scope>NUCLEOTIDE SEQUENCE [LARGE SCALE GENOMIC DNA]</scope>
    <source>
        <strain evidence="1 2">DSM 43768</strain>
    </source>
</reference>
<evidence type="ECO:0000313" key="2">
    <source>
        <dbReference type="Proteomes" id="UP000565579"/>
    </source>
</evidence>
<accession>A0A7X0NNY2</accession>
<dbReference type="EMBL" id="JACHMI010000001">
    <property type="protein sequence ID" value="MBB6546954.1"/>
    <property type="molecule type" value="Genomic_DNA"/>
</dbReference>
<dbReference type="Proteomes" id="UP000565579">
    <property type="component" value="Unassembled WGS sequence"/>
</dbReference>
<evidence type="ECO:0000313" key="1">
    <source>
        <dbReference type="EMBL" id="MBB6546954.1"/>
    </source>
</evidence>
<gene>
    <name evidence="1" type="ORF">HD593_001749</name>
</gene>
<dbReference type="RefSeq" id="WP_185101681.1">
    <property type="nucleotide sequence ID" value="NZ_BAAAXY010000070.1"/>
</dbReference>
<comment type="caution">
    <text evidence="1">The sequence shown here is derived from an EMBL/GenBank/DDBJ whole genome shotgun (WGS) entry which is preliminary data.</text>
</comment>
<keyword evidence="2" id="KW-1185">Reference proteome</keyword>
<proteinExistence type="predicted"/>
<organism evidence="1 2">
    <name type="scientific">Nonomuraea rubra</name>
    <dbReference type="NCBI Taxonomy" id="46180"/>
    <lineage>
        <taxon>Bacteria</taxon>
        <taxon>Bacillati</taxon>
        <taxon>Actinomycetota</taxon>
        <taxon>Actinomycetes</taxon>
        <taxon>Streptosporangiales</taxon>
        <taxon>Streptosporangiaceae</taxon>
        <taxon>Nonomuraea</taxon>
    </lineage>
</organism>
<dbReference type="AlphaFoldDB" id="A0A7X0NNY2"/>
<name>A0A7X0NNY2_9ACTN</name>
<protein>
    <submittedName>
        <fullName evidence="1">Uncharacterized protein</fullName>
    </submittedName>
</protein>